<comment type="caution">
    <text evidence="1">The sequence shown here is derived from an EMBL/GenBank/DDBJ whole genome shotgun (WGS) entry which is preliminary data.</text>
</comment>
<dbReference type="GO" id="GO:0005975">
    <property type="term" value="P:carbohydrate metabolic process"/>
    <property type="evidence" value="ECO:0007669"/>
    <property type="project" value="InterPro"/>
</dbReference>
<dbReference type="Pfam" id="PF01263">
    <property type="entry name" value="Aldose_epim"/>
    <property type="match status" value="1"/>
</dbReference>
<proteinExistence type="predicted"/>
<name>A0AAW8WBS1_LACPE</name>
<organism evidence="1 2">
    <name type="scientific">Lactiplantibacillus pentosus</name>
    <name type="common">Lactobacillus pentosus</name>
    <dbReference type="NCBI Taxonomy" id="1589"/>
    <lineage>
        <taxon>Bacteria</taxon>
        <taxon>Bacillati</taxon>
        <taxon>Bacillota</taxon>
        <taxon>Bacilli</taxon>
        <taxon>Lactobacillales</taxon>
        <taxon>Lactobacillaceae</taxon>
        <taxon>Lactiplantibacillus</taxon>
    </lineage>
</organism>
<dbReference type="GO" id="GO:0016853">
    <property type="term" value="F:isomerase activity"/>
    <property type="evidence" value="ECO:0007669"/>
    <property type="project" value="InterPro"/>
</dbReference>
<protein>
    <submittedName>
        <fullName evidence="1">Aldose 1-epimerase family protein</fullName>
    </submittedName>
</protein>
<dbReference type="InterPro" id="IPR008183">
    <property type="entry name" value="Aldose_1/G6P_1-epimerase"/>
</dbReference>
<sequence>MQTIKITNEKIRVVISNLGAEIQSVELLESGVNVIWNDVNQQYWQRHAPILFPIIGRLNDNSYKYRGRKYELNQHGFLRDQEFQVIASDYNFVKLQSVSSLKTLAKYPFDYRFEVLYQLVDNRLEICYQIENVDDNTMYYSLGLHPGFNIKGTLDHYQLIFEPRIKEIRRLRVNPAPFINGTSSLETLENGVFPLSYSLLNQGLVIVDTENLESVSLSNLSSVNQIEISLADFPYLAIWSPENQNAPFVCVEPFRGLPDLYGQPRNLQDKLGIQSILSGQIDKIKTSLTFS</sequence>
<dbReference type="AlphaFoldDB" id="A0AAW8WBS1"/>
<dbReference type="InterPro" id="IPR037481">
    <property type="entry name" value="LacX"/>
</dbReference>
<accession>A0AAW8WBS1</accession>
<evidence type="ECO:0000313" key="2">
    <source>
        <dbReference type="Proteomes" id="UP001263852"/>
    </source>
</evidence>
<dbReference type="EMBL" id="JAVLAO010000001">
    <property type="protein sequence ID" value="MDT7037958.1"/>
    <property type="molecule type" value="Genomic_DNA"/>
</dbReference>
<dbReference type="CDD" id="cd09024">
    <property type="entry name" value="Aldose_epim_lacX"/>
    <property type="match status" value="1"/>
</dbReference>
<evidence type="ECO:0000313" key="1">
    <source>
        <dbReference type="EMBL" id="MDT7037958.1"/>
    </source>
</evidence>
<reference evidence="1" key="1">
    <citation type="submission" date="2023-08" db="EMBL/GenBank/DDBJ databases">
        <authorList>
            <person name="Page C.A."/>
            <person name="Perez-Diaz I.M."/>
        </authorList>
    </citation>
    <scope>NUCLEOTIDE SEQUENCE</scope>
    <source>
        <strain evidence="1">1.8.9</strain>
    </source>
</reference>
<dbReference type="RefSeq" id="WP_216748219.1">
    <property type="nucleotide sequence ID" value="NZ_JAGWDT010000010.1"/>
</dbReference>
<gene>
    <name evidence="1" type="ORF">RI555_02890</name>
</gene>
<dbReference type="Proteomes" id="UP001263852">
    <property type="component" value="Unassembled WGS sequence"/>
</dbReference>